<organism evidence="20 21">
    <name type="scientific">Dyella nitratireducens</name>
    <dbReference type="NCBI Taxonomy" id="1849580"/>
    <lineage>
        <taxon>Bacteria</taxon>
        <taxon>Pseudomonadati</taxon>
        <taxon>Pseudomonadota</taxon>
        <taxon>Gammaproteobacteria</taxon>
        <taxon>Lysobacterales</taxon>
        <taxon>Rhodanobacteraceae</taxon>
        <taxon>Dyella</taxon>
    </lineage>
</organism>
<reference evidence="21" key="1">
    <citation type="journal article" date="2019" name="Int. J. Syst. Evol. Microbiol.">
        <title>The Global Catalogue of Microorganisms (GCM) 10K type strain sequencing project: providing services to taxonomists for standard genome sequencing and annotation.</title>
        <authorList>
            <consortium name="The Broad Institute Genomics Platform"/>
            <consortium name="The Broad Institute Genome Sequencing Center for Infectious Disease"/>
            <person name="Wu L."/>
            <person name="Ma J."/>
        </authorList>
    </citation>
    <scope>NUCLEOTIDE SEQUENCE [LARGE SCALE GENOMIC DNA]</scope>
    <source>
        <strain evidence="21">CGMCC 1.15439</strain>
    </source>
</reference>
<feature type="transmembrane region" description="Helical" evidence="16">
    <location>
        <begin position="12"/>
        <end position="33"/>
    </location>
</feature>
<comment type="catalytic activity">
    <reaction evidence="1">
        <text>ATP + protein L-histidine = ADP + protein N-phospho-L-histidine.</text>
        <dbReference type="EC" id="2.7.13.3"/>
    </reaction>
</comment>
<dbReference type="InterPro" id="IPR036097">
    <property type="entry name" value="HisK_dim/P_sf"/>
</dbReference>
<dbReference type="CDD" id="cd17546">
    <property type="entry name" value="REC_hyHK_CKI1_RcsC-like"/>
    <property type="match status" value="1"/>
</dbReference>
<dbReference type="SUPFAM" id="SSF47384">
    <property type="entry name" value="Homodimeric domain of signal transducing histidine kinase"/>
    <property type="match status" value="1"/>
</dbReference>
<evidence type="ECO:0000256" key="12">
    <source>
        <dbReference type="ARBA" id="ARBA00023012"/>
    </source>
</evidence>
<dbReference type="PROSITE" id="PS50109">
    <property type="entry name" value="HIS_KIN"/>
    <property type="match status" value="1"/>
</dbReference>
<evidence type="ECO:0000256" key="4">
    <source>
        <dbReference type="ARBA" id="ARBA00022475"/>
    </source>
</evidence>
<evidence type="ECO:0000259" key="17">
    <source>
        <dbReference type="PROSITE" id="PS50109"/>
    </source>
</evidence>
<sequence length="985" mass="108521">MEDTVNRYQRRLLYGGGMVISIMLAAATCVLLYSMARDEIARRYADFAVRKLLVQLEFQARDFAVRTFIAHEEAVWPTRESASPALIATFAAQHGRVVLQGNPHFAPVLALGDVTPQQPSDTFGRYLALANEMSYRAGAYFKLQSQAMSGYLYSPSHDFIVFIPAPGPDSTLQTHDANDVRRLIGTIAPSDNEPGQSTTSDVSATSRLSWLVPALDPIQHQQVIRLVATAFDNGKPFATLISNLPTRSVLAKLPVDQYDTVSFMVDGNGQVLLHTRHGLPSENSIYLALHTLPTLHSEQPVAMFRDGMFIISQGIQGTDWTLIHTFSWGTLIVALWPKLAACVATLLLVIGLIWIALVWLDRKVFIPAWRRSQRIVESENLNRTMITTAPFGFALMGLHDKAVLLQNDVMRAYDAQIQGDEPLHRKLMRLFDPDPAAPEWQHDLETAIAMKDDTTSDLLVSLMRTRYQGNDVVLCNFTDITARKNTERKLDEARRAADTANEAKSAFLATMSHEIRTPLNAILGNLELLDRSPLLPEQSERLNTITSSSYALLDTISSVLDFSKIESGEMPIETLRFDLADLIRQIGAMFAPIVAAKGIQFDCVIDDALASHYLGDPTRIRQIVTNLLSNAVKFTAQGDITLEVYLGGDTGEDSPIVVGVSDTGVGITLEQQRVLFQPFAQADSSVARRFGGTGLGLALCKRLTELMHGTIAVKSELGVGSTFMVTLPLRVATPADHVLRNTDAMPRPIGHIPDREHPLRMLVVDDHPANRVLIQEQMKTLGYQTDVSEDGHHALQCFAQARYDVVMTDLSMPGMDGYTLAQTLRSQGVTIPIIAITASASITEHERCAAVGMDAVLVRPILLDTIDRLIRQLVSRTVESDRPIAAPQDLAYGPLPAKVHALMQQTLQQSMEALSAALDQGDWKSVRDHLHALRGSFALIGELETADSVRQMEELAANHDQQALKTAMRVFAERASSVLDQRPAV</sequence>
<keyword evidence="5" id="KW-0997">Cell inner membrane</keyword>
<dbReference type="PROSITE" id="PS50110">
    <property type="entry name" value="RESPONSE_REGULATORY"/>
    <property type="match status" value="1"/>
</dbReference>
<feature type="domain" description="HPt" evidence="19">
    <location>
        <begin position="892"/>
        <end position="985"/>
    </location>
</feature>
<gene>
    <name evidence="20" type="ORF">GCM10010981_03380</name>
</gene>
<dbReference type="InterPro" id="IPR003594">
    <property type="entry name" value="HATPase_dom"/>
</dbReference>
<dbReference type="PANTHER" id="PTHR43047">
    <property type="entry name" value="TWO-COMPONENT HISTIDINE PROTEIN KINASE"/>
    <property type="match status" value="1"/>
</dbReference>
<dbReference type="SMART" id="SM00388">
    <property type="entry name" value="HisKA"/>
    <property type="match status" value="1"/>
</dbReference>
<evidence type="ECO:0000259" key="18">
    <source>
        <dbReference type="PROSITE" id="PS50110"/>
    </source>
</evidence>
<evidence type="ECO:0000256" key="8">
    <source>
        <dbReference type="ARBA" id="ARBA00022692"/>
    </source>
</evidence>
<dbReference type="InterPro" id="IPR001789">
    <property type="entry name" value="Sig_transdc_resp-reg_receiver"/>
</dbReference>
<evidence type="ECO:0000256" key="10">
    <source>
        <dbReference type="ARBA" id="ARBA00022840"/>
    </source>
</evidence>
<dbReference type="EC" id="2.7.13.3" evidence="3"/>
<evidence type="ECO:0000313" key="20">
    <source>
        <dbReference type="EMBL" id="GGA18839.1"/>
    </source>
</evidence>
<dbReference type="Gene3D" id="3.30.565.10">
    <property type="entry name" value="Histidine kinase-like ATPase, C-terminal domain"/>
    <property type="match status" value="1"/>
</dbReference>
<dbReference type="SUPFAM" id="SSF52172">
    <property type="entry name" value="CheY-like"/>
    <property type="match status" value="1"/>
</dbReference>
<feature type="modified residue" description="Phosphohistidine" evidence="14">
    <location>
        <position position="931"/>
    </location>
</feature>
<dbReference type="CDD" id="cd00082">
    <property type="entry name" value="HisKA"/>
    <property type="match status" value="1"/>
</dbReference>
<dbReference type="InterPro" id="IPR008207">
    <property type="entry name" value="Sig_transdc_His_kin_Hpt_dom"/>
</dbReference>
<feature type="modified residue" description="4-aspartylphosphate" evidence="15">
    <location>
        <position position="809"/>
    </location>
</feature>
<dbReference type="RefSeq" id="WP_188792536.1">
    <property type="nucleotide sequence ID" value="NZ_BMJA01000001.1"/>
</dbReference>
<dbReference type="SUPFAM" id="SSF55874">
    <property type="entry name" value="ATPase domain of HSP90 chaperone/DNA topoisomerase II/histidine kinase"/>
    <property type="match status" value="1"/>
</dbReference>
<dbReference type="Gene3D" id="1.10.287.130">
    <property type="match status" value="1"/>
</dbReference>
<feature type="domain" description="Histidine kinase" evidence="17">
    <location>
        <begin position="510"/>
        <end position="731"/>
    </location>
</feature>
<dbReference type="Pfam" id="PF02518">
    <property type="entry name" value="HATPase_c"/>
    <property type="match status" value="1"/>
</dbReference>
<comment type="subcellular location">
    <subcellularLocation>
        <location evidence="2">Cell inner membrane</location>
        <topology evidence="2">Multi-pass membrane protein</topology>
    </subcellularLocation>
</comment>
<dbReference type="PROSITE" id="PS50894">
    <property type="entry name" value="HPT"/>
    <property type="match status" value="1"/>
</dbReference>
<keyword evidence="21" id="KW-1185">Reference proteome</keyword>
<evidence type="ECO:0000256" key="1">
    <source>
        <dbReference type="ARBA" id="ARBA00000085"/>
    </source>
</evidence>
<evidence type="ECO:0000259" key="19">
    <source>
        <dbReference type="PROSITE" id="PS50894"/>
    </source>
</evidence>
<dbReference type="InterPro" id="IPR036890">
    <property type="entry name" value="HATPase_C_sf"/>
</dbReference>
<dbReference type="EMBL" id="BMJA01000001">
    <property type="protein sequence ID" value="GGA18839.1"/>
    <property type="molecule type" value="Genomic_DNA"/>
</dbReference>
<evidence type="ECO:0000313" key="21">
    <source>
        <dbReference type="Proteomes" id="UP000620046"/>
    </source>
</evidence>
<evidence type="ECO:0000256" key="5">
    <source>
        <dbReference type="ARBA" id="ARBA00022519"/>
    </source>
</evidence>
<evidence type="ECO:0000256" key="15">
    <source>
        <dbReference type="PROSITE-ProRule" id="PRU00169"/>
    </source>
</evidence>
<dbReference type="SMART" id="SM00448">
    <property type="entry name" value="REC"/>
    <property type="match status" value="1"/>
</dbReference>
<evidence type="ECO:0000256" key="11">
    <source>
        <dbReference type="ARBA" id="ARBA00022989"/>
    </source>
</evidence>
<keyword evidence="4" id="KW-1003">Cell membrane</keyword>
<evidence type="ECO:0000256" key="2">
    <source>
        <dbReference type="ARBA" id="ARBA00004429"/>
    </source>
</evidence>
<keyword evidence="8 16" id="KW-0812">Transmembrane</keyword>
<evidence type="ECO:0000256" key="16">
    <source>
        <dbReference type="SAM" id="Phobius"/>
    </source>
</evidence>
<comment type="caution">
    <text evidence="20">The sequence shown here is derived from an EMBL/GenBank/DDBJ whole genome shotgun (WGS) entry which is preliminary data.</text>
</comment>
<dbReference type="InterPro" id="IPR036641">
    <property type="entry name" value="HPT_dom_sf"/>
</dbReference>
<evidence type="ECO:0000256" key="14">
    <source>
        <dbReference type="PROSITE-ProRule" id="PRU00110"/>
    </source>
</evidence>
<keyword evidence="11 16" id="KW-1133">Transmembrane helix</keyword>
<dbReference type="CDD" id="cd16922">
    <property type="entry name" value="HATPase_EvgS-ArcB-TorS-like"/>
    <property type="match status" value="1"/>
</dbReference>
<dbReference type="InterPro" id="IPR035965">
    <property type="entry name" value="PAS-like_dom_sf"/>
</dbReference>
<protein>
    <recommendedName>
        <fullName evidence="3">histidine kinase</fullName>
        <ecNumber evidence="3">2.7.13.3</ecNumber>
    </recommendedName>
</protein>
<dbReference type="SMART" id="SM00387">
    <property type="entry name" value="HATPase_c"/>
    <property type="match status" value="1"/>
</dbReference>
<evidence type="ECO:0000256" key="7">
    <source>
        <dbReference type="ARBA" id="ARBA00022679"/>
    </source>
</evidence>
<dbReference type="Gene3D" id="3.40.50.2300">
    <property type="match status" value="1"/>
</dbReference>
<dbReference type="InterPro" id="IPR004358">
    <property type="entry name" value="Sig_transdc_His_kin-like_C"/>
</dbReference>
<dbReference type="Pfam" id="PF01627">
    <property type="entry name" value="Hpt"/>
    <property type="match status" value="1"/>
</dbReference>
<dbReference type="GO" id="GO:0016301">
    <property type="term" value="F:kinase activity"/>
    <property type="evidence" value="ECO:0007669"/>
    <property type="project" value="UniProtKB-KW"/>
</dbReference>
<evidence type="ECO:0000256" key="9">
    <source>
        <dbReference type="ARBA" id="ARBA00022777"/>
    </source>
</evidence>
<keyword evidence="12" id="KW-0902">Two-component regulatory system</keyword>
<dbReference type="InterPro" id="IPR011006">
    <property type="entry name" value="CheY-like_superfamily"/>
</dbReference>
<evidence type="ECO:0000256" key="13">
    <source>
        <dbReference type="ARBA" id="ARBA00023136"/>
    </source>
</evidence>
<keyword evidence="7" id="KW-0808">Transferase</keyword>
<dbReference type="Pfam" id="PF00072">
    <property type="entry name" value="Response_reg"/>
    <property type="match status" value="1"/>
</dbReference>
<dbReference type="InterPro" id="IPR005467">
    <property type="entry name" value="His_kinase_dom"/>
</dbReference>
<evidence type="ECO:0000256" key="6">
    <source>
        <dbReference type="ARBA" id="ARBA00022553"/>
    </source>
</evidence>
<keyword evidence="9 20" id="KW-0418">Kinase</keyword>
<dbReference type="Pfam" id="PF00512">
    <property type="entry name" value="HisKA"/>
    <property type="match status" value="1"/>
</dbReference>
<dbReference type="PANTHER" id="PTHR43047:SF72">
    <property type="entry name" value="OSMOSENSING HISTIDINE PROTEIN KINASE SLN1"/>
    <property type="match status" value="1"/>
</dbReference>
<dbReference type="SUPFAM" id="SSF55785">
    <property type="entry name" value="PYP-like sensor domain (PAS domain)"/>
    <property type="match status" value="1"/>
</dbReference>
<feature type="domain" description="Response regulatory" evidence="18">
    <location>
        <begin position="760"/>
        <end position="874"/>
    </location>
</feature>
<keyword evidence="10" id="KW-0067">ATP-binding</keyword>
<feature type="transmembrane region" description="Helical" evidence="16">
    <location>
        <begin position="339"/>
        <end position="360"/>
    </location>
</feature>
<dbReference type="Gene3D" id="1.20.120.160">
    <property type="entry name" value="HPT domain"/>
    <property type="match status" value="1"/>
</dbReference>
<keyword evidence="10" id="KW-0547">Nucleotide-binding</keyword>
<proteinExistence type="predicted"/>
<keyword evidence="6 15" id="KW-0597">Phosphoprotein</keyword>
<dbReference type="Proteomes" id="UP000620046">
    <property type="component" value="Unassembled WGS sequence"/>
</dbReference>
<accession>A0ABQ1FKR9</accession>
<keyword evidence="13 16" id="KW-0472">Membrane</keyword>
<dbReference type="SUPFAM" id="SSF47226">
    <property type="entry name" value="Histidine-containing phosphotransfer domain, HPT domain"/>
    <property type="match status" value="1"/>
</dbReference>
<evidence type="ECO:0000256" key="3">
    <source>
        <dbReference type="ARBA" id="ARBA00012438"/>
    </source>
</evidence>
<name>A0ABQ1FKR9_9GAMM</name>
<dbReference type="InterPro" id="IPR003661">
    <property type="entry name" value="HisK_dim/P_dom"/>
</dbReference>
<dbReference type="PRINTS" id="PR00344">
    <property type="entry name" value="BCTRLSENSOR"/>
</dbReference>